<organism evidence="2 3">
    <name type="scientific">Ureibacillus chungkukjangi</name>
    <dbReference type="NCBI Taxonomy" id="1202712"/>
    <lineage>
        <taxon>Bacteria</taxon>
        <taxon>Bacillati</taxon>
        <taxon>Bacillota</taxon>
        <taxon>Bacilli</taxon>
        <taxon>Bacillales</taxon>
        <taxon>Caryophanaceae</taxon>
        <taxon>Ureibacillus</taxon>
    </lineage>
</organism>
<dbReference type="RefSeq" id="WP_107934503.1">
    <property type="nucleotide sequence ID" value="NZ_CP085009.1"/>
</dbReference>
<evidence type="ECO:0000313" key="2">
    <source>
        <dbReference type="EMBL" id="PYF06799.1"/>
    </source>
</evidence>
<reference evidence="2 3" key="1">
    <citation type="submission" date="2018-06" db="EMBL/GenBank/DDBJ databases">
        <title>Genomic Encyclopedia of Archaeal and Bacterial Type Strains, Phase II (KMG-II): from individual species to whole genera.</title>
        <authorList>
            <person name="Goeker M."/>
        </authorList>
    </citation>
    <scope>NUCLEOTIDE SEQUENCE [LARGE SCALE GENOMIC DNA]</scope>
    <source>
        <strain evidence="2 3">KACC 16626</strain>
    </source>
</reference>
<name>A0A318U4F8_9BACL</name>
<dbReference type="OrthoDB" id="2739615at2"/>
<sequence>MFQLFFIGIILYALLFLLAKARVFNGLTRILAVVNTVIVVGFTLFVLVKTGLLRSIAAFLSFLLIRLSEFMELIF</sequence>
<comment type="caution">
    <text evidence="2">The sequence shown here is derived from an EMBL/GenBank/DDBJ whole genome shotgun (WGS) entry which is preliminary data.</text>
</comment>
<keyword evidence="3" id="KW-1185">Reference proteome</keyword>
<feature type="transmembrane region" description="Helical" evidence="1">
    <location>
        <begin position="37"/>
        <end position="65"/>
    </location>
</feature>
<evidence type="ECO:0000313" key="3">
    <source>
        <dbReference type="Proteomes" id="UP000247416"/>
    </source>
</evidence>
<keyword evidence="1" id="KW-1133">Transmembrane helix</keyword>
<proteinExistence type="predicted"/>
<gene>
    <name evidence="2" type="ORF">BJ095_10733</name>
</gene>
<protein>
    <submittedName>
        <fullName evidence="2">Uncharacterized protein</fullName>
    </submittedName>
</protein>
<dbReference type="Proteomes" id="UP000247416">
    <property type="component" value="Unassembled WGS sequence"/>
</dbReference>
<keyword evidence="1" id="KW-0472">Membrane</keyword>
<dbReference type="AlphaFoldDB" id="A0A318U4F8"/>
<evidence type="ECO:0000256" key="1">
    <source>
        <dbReference type="SAM" id="Phobius"/>
    </source>
</evidence>
<dbReference type="EMBL" id="QJTJ01000007">
    <property type="protein sequence ID" value="PYF06799.1"/>
    <property type="molecule type" value="Genomic_DNA"/>
</dbReference>
<keyword evidence="1" id="KW-0812">Transmembrane</keyword>
<accession>A0A318U4F8</accession>